<dbReference type="AlphaFoldDB" id="A0A261VRM0"/>
<dbReference type="RefSeq" id="WP_094807091.1">
    <property type="nucleotide sequence ID" value="NZ_NEVT01000006.1"/>
</dbReference>
<dbReference type="SUPFAM" id="SSF54593">
    <property type="entry name" value="Glyoxalase/Bleomycin resistance protein/Dihydroxybiphenyl dioxygenase"/>
    <property type="match status" value="1"/>
</dbReference>
<sequence length="160" mass="17481">MSGGQAITTFLWFDHQAEEAARFYTSVFKNSRLGDIVRYPAGTPGPEGSVMTVTFTLNGQEFVALNGGPHFSFTPAISLVINCQDQVEVDYYWERLSTGGPGEQCGWVQDKYGLSWQIVPVELTSMLKRADSAAAARIMKAVLGMRKLDLAAIRRAGQAA</sequence>
<keyword evidence="3" id="KW-1185">Reference proteome</keyword>
<name>A0A261VRM0_9BORD</name>
<comment type="caution">
    <text evidence="2">The sequence shown here is derived from an EMBL/GenBank/DDBJ whole genome shotgun (WGS) entry which is preliminary data.</text>
</comment>
<dbReference type="EMBL" id="NEVT01000006">
    <property type="protein sequence ID" value="OZI76431.1"/>
    <property type="molecule type" value="Genomic_DNA"/>
</dbReference>
<organism evidence="2 3">
    <name type="scientific">Bordetella genomosp. 2</name>
    <dbReference type="NCBI Taxonomy" id="1983456"/>
    <lineage>
        <taxon>Bacteria</taxon>
        <taxon>Pseudomonadati</taxon>
        <taxon>Pseudomonadota</taxon>
        <taxon>Betaproteobacteria</taxon>
        <taxon>Burkholderiales</taxon>
        <taxon>Alcaligenaceae</taxon>
        <taxon>Bordetella</taxon>
    </lineage>
</organism>
<protein>
    <recommendedName>
        <fullName evidence="1">PhnB-like domain-containing protein</fullName>
    </recommendedName>
</protein>
<dbReference type="InterPro" id="IPR028973">
    <property type="entry name" value="PhnB-like"/>
</dbReference>
<dbReference type="PANTHER" id="PTHR33990:SF2">
    <property type="entry name" value="PHNB-LIKE DOMAIN-CONTAINING PROTEIN"/>
    <property type="match status" value="1"/>
</dbReference>
<accession>A0A261VRM0</accession>
<dbReference type="InterPro" id="IPR009725">
    <property type="entry name" value="3_dmu_93_MTrfase"/>
</dbReference>
<feature type="domain" description="PhnB-like" evidence="1">
    <location>
        <begin position="5"/>
        <end position="119"/>
    </location>
</feature>
<dbReference type="PANTHER" id="PTHR33990">
    <property type="entry name" value="PROTEIN YJDN-RELATED"/>
    <property type="match status" value="1"/>
</dbReference>
<dbReference type="Gene3D" id="3.10.180.10">
    <property type="entry name" value="2,3-Dihydroxybiphenyl 1,2-Dioxygenase, domain 1"/>
    <property type="match status" value="1"/>
</dbReference>
<proteinExistence type="predicted"/>
<evidence type="ECO:0000313" key="3">
    <source>
        <dbReference type="Proteomes" id="UP000215633"/>
    </source>
</evidence>
<reference evidence="3" key="1">
    <citation type="submission" date="2017-05" db="EMBL/GenBank/DDBJ databases">
        <title>Complete and WGS of Bordetella genogroups.</title>
        <authorList>
            <person name="Spilker T."/>
            <person name="Lipuma J."/>
        </authorList>
    </citation>
    <scope>NUCLEOTIDE SEQUENCE [LARGE SCALE GENOMIC DNA]</scope>
    <source>
        <strain evidence="3">AU8256</strain>
    </source>
</reference>
<evidence type="ECO:0000313" key="2">
    <source>
        <dbReference type="EMBL" id="OZI76431.1"/>
    </source>
</evidence>
<dbReference type="Pfam" id="PF06983">
    <property type="entry name" value="3-dmu-9_3-mt"/>
    <property type="match status" value="1"/>
</dbReference>
<gene>
    <name evidence="2" type="ORF">CAL24_14975</name>
</gene>
<evidence type="ECO:0000259" key="1">
    <source>
        <dbReference type="Pfam" id="PF06983"/>
    </source>
</evidence>
<dbReference type="InterPro" id="IPR029068">
    <property type="entry name" value="Glyas_Bleomycin-R_OHBP_Dase"/>
</dbReference>
<dbReference type="CDD" id="cd06588">
    <property type="entry name" value="PhnB_like"/>
    <property type="match status" value="1"/>
</dbReference>
<dbReference type="Proteomes" id="UP000215633">
    <property type="component" value="Unassembled WGS sequence"/>
</dbReference>
<dbReference type="PIRSF" id="PIRSF021700">
    <property type="entry name" value="3_dmu_93_MTrfase"/>
    <property type="match status" value="1"/>
</dbReference>